<proteinExistence type="predicted"/>
<keyword evidence="2" id="KW-1185">Reference proteome</keyword>
<evidence type="ECO:0000313" key="1">
    <source>
        <dbReference type="EMBL" id="CAJ1944937.1"/>
    </source>
</evidence>
<organism evidence="1 2">
    <name type="scientific">Sphenostylis stenocarpa</name>
    <dbReference type="NCBI Taxonomy" id="92480"/>
    <lineage>
        <taxon>Eukaryota</taxon>
        <taxon>Viridiplantae</taxon>
        <taxon>Streptophyta</taxon>
        <taxon>Embryophyta</taxon>
        <taxon>Tracheophyta</taxon>
        <taxon>Spermatophyta</taxon>
        <taxon>Magnoliopsida</taxon>
        <taxon>eudicotyledons</taxon>
        <taxon>Gunneridae</taxon>
        <taxon>Pentapetalae</taxon>
        <taxon>rosids</taxon>
        <taxon>fabids</taxon>
        <taxon>Fabales</taxon>
        <taxon>Fabaceae</taxon>
        <taxon>Papilionoideae</taxon>
        <taxon>50 kb inversion clade</taxon>
        <taxon>NPAAA clade</taxon>
        <taxon>indigoferoid/millettioid clade</taxon>
        <taxon>Phaseoleae</taxon>
        <taxon>Sphenostylis</taxon>
    </lineage>
</organism>
<dbReference type="Proteomes" id="UP001189624">
    <property type="component" value="Chromosome 3"/>
</dbReference>
<dbReference type="AlphaFoldDB" id="A0AA86VXZ4"/>
<protein>
    <submittedName>
        <fullName evidence="1">Uncharacterized protein</fullName>
    </submittedName>
</protein>
<gene>
    <name evidence="1" type="ORF">AYBTSS11_LOCUS12191</name>
</gene>
<dbReference type="Gramene" id="rna-AYBTSS11_LOCUS12191">
    <property type="protein sequence ID" value="CAJ1944937.1"/>
    <property type="gene ID" value="gene-AYBTSS11_LOCUS12191"/>
</dbReference>
<name>A0AA86VXZ4_9FABA</name>
<accession>A0AA86VXZ4</accession>
<evidence type="ECO:0000313" key="2">
    <source>
        <dbReference type="Proteomes" id="UP001189624"/>
    </source>
</evidence>
<sequence length="84" mass="9028">MATPPPFLPHPLAPIVGHSPPQMLIPASLIANDPPCCPHFARGVEHGQLEYRIVFSGPNLKTGSWGRSFQPYAAERSKADLVGS</sequence>
<reference evidence="1" key="1">
    <citation type="submission" date="2023-10" db="EMBL/GenBank/DDBJ databases">
        <authorList>
            <person name="Domelevo Entfellner J.-B."/>
        </authorList>
    </citation>
    <scope>NUCLEOTIDE SEQUENCE</scope>
</reference>
<dbReference type="EMBL" id="OY731400">
    <property type="protein sequence ID" value="CAJ1944937.1"/>
    <property type="molecule type" value="Genomic_DNA"/>
</dbReference>